<dbReference type="InterPro" id="IPR048574">
    <property type="entry name" value="RUBY_RBDX"/>
</dbReference>
<dbReference type="InterPro" id="IPR003251">
    <property type="entry name" value="Rr_diiron-bd_dom"/>
</dbReference>
<organism evidence="2 3">
    <name type="scientific">candidate division MSBL1 archaeon SCGC-AAA382A13</name>
    <dbReference type="NCBI Taxonomy" id="1698279"/>
    <lineage>
        <taxon>Archaea</taxon>
        <taxon>Methanobacteriati</taxon>
        <taxon>Methanobacteriota</taxon>
        <taxon>candidate division MSBL1</taxon>
    </lineage>
</organism>
<dbReference type="InterPro" id="IPR009078">
    <property type="entry name" value="Ferritin-like_SF"/>
</dbReference>
<dbReference type="Pfam" id="PF21349">
    <property type="entry name" value="RUBY_RBDX"/>
    <property type="match status" value="1"/>
</dbReference>
<dbReference type="GO" id="GO:0005506">
    <property type="term" value="F:iron ion binding"/>
    <property type="evidence" value="ECO:0007669"/>
    <property type="project" value="InterPro"/>
</dbReference>
<name>A0A133VEI1_9EURY</name>
<evidence type="ECO:0000313" key="2">
    <source>
        <dbReference type="EMBL" id="KXB04814.1"/>
    </source>
</evidence>
<dbReference type="PROSITE" id="PS50903">
    <property type="entry name" value="RUBREDOXIN_LIKE"/>
    <property type="match status" value="1"/>
</dbReference>
<sequence length="174" mass="19839">MLNAFRCEVCGETYLGSSKPENCPYCGAHQKYLKKVEDYKRLKPEEVSGKSQKNVEKAIELEIDNAKFYDCAARKTEKDSEAAIFKRLKKIEAEHAEALAEVIDVEEKEIPTYEACSENPSENYKEAHGRENRAIKSYSKFASEAKEPKLKKLFQALAEIEKDHLDLSNRRGTA</sequence>
<proteinExistence type="predicted"/>
<dbReference type="Proteomes" id="UP000070311">
    <property type="component" value="Unassembled WGS sequence"/>
</dbReference>
<feature type="domain" description="Rubredoxin-like" evidence="1">
    <location>
        <begin position="2"/>
        <end position="36"/>
    </location>
</feature>
<dbReference type="InterPro" id="IPR012347">
    <property type="entry name" value="Ferritin-like"/>
</dbReference>
<dbReference type="Pfam" id="PF02915">
    <property type="entry name" value="Rubrerythrin"/>
    <property type="match status" value="1"/>
</dbReference>
<dbReference type="SUPFAM" id="SSF57802">
    <property type="entry name" value="Rubredoxin-like"/>
    <property type="match status" value="1"/>
</dbReference>
<dbReference type="InterPro" id="IPR024934">
    <property type="entry name" value="Rubredoxin-like_dom"/>
</dbReference>
<protein>
    <recommendedName>
        <fullName evidence="1">Rubredoxin-like domain-containing protein</fullName>
    </recommendedName>
</protein>
<dbReference type="AlphaFoldDB" id="A0A133VEI1"/>
<dbReference type="SUPFAM" id="SSF47240">
    <property type="entry name" value="Ferritin-like"/>
    <property type="match status" value="1"/>
</dbReference>
<comment type="caution">
    <text evidence="2">The sequence shown here is derived from an EMBL/GenBank/DDBJ whole genome shotgun (WGS) entry which is preliminary data.</text>
</comment>
<evidence type="ECO:0000313" key="3">
    <source>
        <dbReference type="Proteomes" id="UP000070311"/>
    </source>
</evidence>
<dbReference type="EMBL" id="LHYD01000042">
    <property type="protein sequence ID" value="KXB04814.1"/>
    <property type="molecule type" value="Genomic_DNA"/>
</dbReference>
<keyword evidence="3" id="KW-1185">Reference proteome</keyword>
<evidence type="ECO:0000259" key="1">
    <source>
        <dbReference type="PROSITE" id="PS50903"/>
    </source>
</evidence>
<dbReference type="Gene3D" id="1.20.1260.10">
    <property type="match status" value="1"/>
</dbReference>
<reference evidence="2 3" key="1">
    <citation type="journal article" date="2016" name="Sci. Rep.">
        <title>Metabolic traits of an uncultured archaeal lineage -MSBL1- from brine pools of the Red Sea.</title>
        <authorList>
            <person name="Mwirichia R."/>
            <person name="Alam I."/>
            <person name="Rashid M."/>
            <person name="Vinu M."/>
            <person name="Ba-Alawi W."/>
            <person name="Anthony Kamau A."/>
            <person name="Kamanda Ngugi D."/>
            <person name="Goker M."/>
            <person name="Klenk H.P."/>
            <person name="Bajic V."/>
            <person name="Stingl U."/>
        </authorList>
    </citation>
    <scope>NUCLEOTIDE SEQUENCE [LARGE SCALE GENOMIC DNA]</scope>
    <source>
        <strain evidence="2">SCGC-AAA382A13</strain>
    </source>
</reference>
<dbReference type="Gene3D" id="2.20.28.10">
    <property type="match status" value="1"/>
</dbReference>
<dbReference type="GO" id="GO:0016491">
    <property type="term" value="F:oxidoreductase activity"/>
    <property type="evidence" value="ECO:0007669"/>
    <property type="project" value="InterPro"/>
</dbReference>
<accession>A0A133VEI1</accession>
<gene>
    <name evidence="2" type="ORF">AKJ50_01985</name>
</gene>